<dbReference type="NCBIfam" id="TIGR00756">
    <property type="entry name" value="PPR"/>
    <property type="match status" value="4"/>
</dbReference>
<sequence>MRMEAVLGVPLNAQAKALLLLRRFSPHTHFFTFLPTKHHLCTTPSLPSPSISKTHQIKPPSAPSRHFQTTFSPFPFPPLMKAHLYTSFFCTLIHLYLAAGRFLNASDAFYAMRNHGFVPVLPLWNRLLYQFNACGLVSQVRLLYYDMLSCGIVPNVFTHNIMVHSLCKVGELVPALDFLRQVEIDTVTYNTVIWGFCKKGLAFQGLGLLSEMVKRGIPIDSYTCNTLVKGFCQIGFVDHGSRVFEDLMKGGIHGDVVGLNTLIDGYCKVGHISHALKLMEDVREGEFPDTVSYNSLINGFCKMGDFEKAKCLFDEILRLQKEEACADLDADDVE</sequence>
<dbReference type="Pfam" id="PF13041">
    <property type="entry name" value="PPR_2"/>
    <property type="match status" value="1"/>
</dbReference>
<dbReference type="Pfam" id="PF12854">
    <property type="entry name" value="PPR_1"/>
    <property type="match status" value="3"/>
</dbReference>
<feature type="repeat" description="PPR" evidence="3">
    <location>
        <begin position="255"/>
        <end position="285"/>
    </location>
</feature>
<dbReference type="Gramene" id="evm.model.07.1441">
    <property type="protein sequence ID" value="cds.evm.model.07.1441"/>
    <property type="gene ID" value="evm.TU.07.1441"/>
</dbReference>
<reference evidence="4" key="1">
    <citation type="submission" date="2018-11" db="EMBL/GenBank/DDBJ databases">
        <authorList>
            <person name="Grassa J C."/>
        </authorList>
    </citation>
    <scope>NUCLEOTIDE SEQUENCE [LARGE SCALE GENOMIC DNA]</scope>
</reference>
<protein>
    <recommendedName>
        <fullName evidence="6">Pentatricopeptide repeat-containing protein</fullName>
    </recommendedName>
</protein>
<dbReference type="Gene3D" id="1.25.40.10">
    <property type="entry name" value="Tetratricopeptide repeat domain"/>
    <property type="match status" value="3"/>
</dbReference>
<dbReference type="GO" id="GO:0003729">
    <property type="term" value="F:mRNA binding"/>
    <property type="evidence" value="ECO:0007669"/>
    <property type="project" value="TreeGrafter"/>
</dbReference>
<reference evidence="4" key="2">
    <citation type="submission" date="2021-03" db="UniProtKB">
        <authorList>
            <consortium name="EnsemblPlants"/>
        </authorList>
    </citation>
    <scope>IDENTIFICATION</scope>
</reference>
<evidence type="ECO:0000313" key="4">
    <source>
        <dbReference type="EnsemblPlants" id="cds.evm.model.07.1441"/>
    </source>
</evidence>
<feature type="repeat" description="PPR" evidence="3">
    <location>
        <begin position="185"/>
        <end position="219"/>
    </location>
</feature>
<dbReference type="InterPro" id="IPR011990">
    <property type="entry name" value="TPR-like_helical_dom_sf"/>
</dbReference>
<dbReference type="AlphaFoldDB" id="A0A803Q2N3"/>
<dbReference type="OMA" id="PREEMCK"/>
<feature type="repeat" description="PPR" evidence="3">
    <location>
        <begin position="220"/>
        <end position="254"/>
    </location>
</feature>
<dbReference type="PANTHER" id="PTHR47932:SF63">
    <property type="entry name" value="OS08G0290000 PROTEIN"/>
    <property type="match status" value="1"/>
</dbReference>
<dbReference type="EMBL" id="UZAU01000666">
    <property type="status" value="NOT_ANNOTATED_CDS"/>
    <property type="molecule type" value="Genomic_DNA"/>
</dbReference>
<evidence type="ECO:0000256" key="3">
    <source>
        <dbReference type="PROSITE-ProRule" id="PRU00708"/>
    </source>
</evidence>
<name>A0A803Q2N3_CANSA</name>
<evidence type="ECO:0000256" key="2">
    <source>
        <dbReference type="ARBA" id="ARBA00022737"/>
    </source>
</evidence>
<dbReference type="EnsemblPlants" id="evm.model.07.1441">
    <property type="protein sequence ID" value="cds.evm.model.07.1441"/>
    <property type="gene ID" value="evm.TU.07.1441"/>
</dbReference>
<comment type="similarity">
    <text evidence="1">Belongs to the PPR family. P subfamily.</text>
</comment>
<keyword evidence="2" id="KW-0677">Repeat</keyword>
<dbReference type="Proteomes" id="UP000596661">
    <property type="component" value="Chromosome 7"/>
</dbReference>
<feature type="repeat" description="PPR" evidence="3">
    <location>
        <begin position="289"/>
        <end position="323"/>
    </location>
</feature>
<dbReference type="PROSITE" id="PS51375">
    <property type="entry name" value="PPR"/>
    <property type="match status" value="4"/>
</dbReference>
<dbReference type="InterPro" id="IPR002885">
    <property type="entry name" value="PPR_rpt"/>
</dbReference>
<keyword evidence="5" id="KW-1185">Reference proteome</keyword>
<dbReference type="PANTHER" id="PTHR47932">
    <property type="entry name" value="ATPASE EXPRESSION PROTEIN 3"/>
    <property type="match status" value="1"/>
</dbReference>
<evidence type="ECO:0000313" key="5">
    <source>
        <dbReference type="Proteomes" id="UP000596661"/>
    </source>
</evidence>
<proteinExistence type="inferred from homology"/>
<accession>A0A803Q2N3</accession>
<evidence type="ECO:0000256" key="1">
    <source>
        <dbReference type="ARBA" id="ARBA00007626"/>
    </source>
</evidence>
<organism evidence="4 5">
    <name type="scientific">Cannabis sativa</name>
    <name type="common">Hemp</name>
    <name type="synonym">Marijuana</name>
    <dbReference type="NCBI Taxonomy" id="3483"/>
    <lineage>
        <taxon>Eukaryota</taxon>
        <taxon>Viridiplantae</taxon>
        <taxon>Streptophyta</taxon>
        <taxon>Embryophyta</taxon>
        <taxon>Tracheophyta</taxon>
        <taxon>Spermatophyta</taxon>
        <taxon>Magnoliopsida</taxon>
        <taxon>eudicotyledons</taxon>
        <taxon>Gunneridae</taxon>
        <taxon>Pentapetalae</taxon>
        <taxon>rosids</taxon>
        <taxon>fabids</taxon>
        <taxon>Rosales</taxon>
        <taxon>Cannabaceae</taxon>
        <taxon>Cannabis</taxon>
    </lineage>
</organism>
<evidence type="ECO:0008006" key="6">
    <source>
        <dbReference type="Google" id="ProtNLM"/>
    </source>
</evidence>
<dbReference type="Pfam" id="PF01535">
    <property type="entry name" value="PPR"/>
    <property type="match status" value="1"/>
</dbReference>